<name>A0A6J5MQV8_9CAUD</name>
<keyword evidence="1" id="KW-0812">Transmembrane</keyword>
<sequence length="67" mass="7608">MYLNHHQDSRMKHFNDTTAEAIMTTTMISAITHYATLLQPLVSLCAGLIAIVSGLFAIRYYYLKSKK</sequence>
<reference evidence="2" key="1">
    <citation type="submission" date="2020-04" db="EMBL/GenBank/DDBJ databases">
        <authorList>
            <person name="Chiriac C."/>
            <person name="Salcher M."/>
            <person name="Ghai R."/>
            <person name="Kavagutti S V."/>
        </authorList>
    </citation>
    <scope>NUCLEOTIDE SEQUENCE</scope>
</reference>
<organism evidence="2">
    <name type="scientific">uncultured Caudovirales phage</name>
    <dbReference type="NCBI Taxonomy" id="2100421"/>
    <lineage>
        <taxon>Viruses</taxon>
        <taxon>Duplodnaviria</taxon>
        <taxon>Heunggongvirae</taxon>
        <taxon>Uroviricota</taxon>
        <taxon>Caudoviricetes</taxon>
        <taxon>Peduoviridae</taxon>
        <taxon>Maltschvirus</taxon>
        <taxon>Maltschvirus maltsch</taxon>
    </lineage>
</organism>
<accession>A0A6J5MQV8</accession>
<keyword evidence="1" id="KW-0472">Membrane</keyword>
<dbReference type="EMBL" id="LR796508">
    <property type="protein sequence ID" value="CAB4149184.1"/>
    <property type="molecule type" value="Genomic_DNA"/>
</dbReference>
<proteinExistence type="predicted"/>
<gene>
    <name evidence="2" type="ORF">UFOVP528_54</name>
</gene>
<evidence type="ECO:0000256" key="1">
    <source>
        <dbReference type="SAM" id="Phobius"/>
    </source>
</evidence>
<evidence type="ECO:0000313" key="2">
    <source>
        <dbReference type="EMBL" id="CAB4149184.1"/>
    </source>
</evidence>
<protein>
    <submittedName>
        <fullName evidence="2">Uncharacterized protein</fullName>
    </submittedName>
</protein>
<feature type="transmembrane region" description="Helical" evidence="1">
    <location>
        <begin position="41"/>
        <end position="62"/>
    </location>
</feature>
<keyword evidence="1" id="KW-1133">Transmembrane helix</keyword>